<name>A0AAW1U394_9CUCU</name>
<proteinExistence type="predicted"/>
<gene>
    <name evidence="2" type="ORF">WA026_007837</name>
</gene>
<dbReference type="Proteomes" id="UP001431783">
    <property type="component" value="Unassembled WGS sequence"/>
</dbReference>
<keyword evidence="1" id="KW-0732">Signal</keyword>
<reference evidence="2 3" key="1">
    <citation type="submission" date="2023-03" db="EMBL/GenBank/DDBJ databases">
        <title>Genome insight into feeding habits of ladybird beetles.</title>
        <authorList>
            <person name="Li H.-S."/>
            <person name="Huang Y.-H."/>
            <person name="Pang H."/>
        </authorList>
    </citation>
    <scope>NUCLEOTIDE SEQUENCE [LARGE SCALE GENOMIC DNA]</scope>
    <source>
        <strain evidence="2">SYSU_2023b</strain>
        <tissue evidence="2">Whole body</tissue>
    </source>
</reference>
<comment type="caution">
    <text evidence="2">The sequence shown here is derived from an EMBL/GenBank/DDBJ whole genome shotgun (WGS) entry which is preliminary data.</text>
</comment>
<feature type="signal peptide" evidence="1">
    <location>
        <begin position="1"/>
        <end position="20"/>
    </location>
</feature>
<accession>A0AAW1U394</accession>
<protein>
    <submittedName>
        <fullName evidence="2">Uncharacterized protein</fullName>
    </submittedName>
</protein>
<evidence type="ECO:0000313" key="2">
    <source>
        <dbReference type="EMBL" id="KAK9875443.1"/>
    </source>
</evidence>
<dbReference type="AlphaFoldDB" id="A0AAW1U394"/>
<keyword evidence="3" id="KW-1185">Reference proteome</keyword>
<evidence type="ECO:0000313" key="3">
    <source>
        <dbReference type="Proteomes" id="UP001431783"/>
    </source>
</evidence>
<organism evidence="2 3">
    <name type="scientific">Henosepilachna vigintioctopunctata</name>
    <dbReference type="NCBI Taxonomy" id="420089"/>
    <lineage>
        <taxon>Eukaryota</taxon>
        <taxon>Metazoa</taxon>
        <taxon>Ecdysozoa</taxon>
        <taxon>Arthropoda</taxon>
        <taxon>Hexapoda</taxon>
        <taxon>Insecta</taxon>
        <taxon>Pterygota</taxon>
        <taxon>Neoptera</taxon>
        <taxon>Endopterygota</taxon>
        <taxon>Coleoptera</taxon>
        <taxon>Polyphaga</taxon>
        <taxon>Cucujiformia</taxon>
        <taxon>Coccinelloidea</taxon>
        <taxon>Coccinellidae</taxon>
        <taxon>Epilachninae</taxon>
        <taxon>Epilachnini</taxon>
        <taxon>Henosepilachna</taxon>
    </lineage>
</organism>
<evidence type="ECO:0000256" key="1">
    <source>
        <dbReference type="SAM" id="SignalP"/>
    </source>
</evidence>
<feature type="chain" id="PRO_5043856057" evidence="1">
    <location>
        <begin position="21"/>
        <end position="90"/>
    </location>
</feature>
<dbReference type="SUPFAM" id="SSF57302">
    <property type="entry name" value="Snake toxin-like"/>
    <property type="match status" value="1"/>
</dbReference>
<dbReference type="InterPro" id="IPR045860">
    <property type="entry name" value="Snake_toxin-like_sf"/>
</dbReference>
<sequence length="90" mass="10114">MKQLIIVAFVCLAYINSVASLDCYRCISNRPCTQLETQTCGVGQNYCVSSIYFKIHSKNCVDNPNYCQLKDSEGNGFTQCKICQTDFCNC</sequence>
<dbReference type="EMBL" id="JARQZJ010000033">
    <property type="protein sequence ID" value="KAK9875443.1"/>
    <property type="molecule type" value="Genomic_DNA"/>
</dbReference>